<evidence type="ECO:0000313" key="4">
    <source>
        <dbReference type="Proteomes" id="UP001253637"/>
    </source>
</evidence>
<keyword evidence="2" id="KW-1133">Transmembrane helix</keyword>
<feature type="transmembrane region" description="Helical" evidence="2">
    <location>
        <begin position="56"/>
        <end position="72"/>
    </location>
</feature>
<reference evidence="3" key="1">
    <citation type="submission" date="2021-04" db="EMBL/GenBank/DDBJ databases">
        <title>Draft Genome Sequence of Pandoravirus japonicus, Isolated from the Sabaishi River of Niigata, Japan.</title>
        <authorList>
            <person name="Hosokawa N."/>
            <person name="Takahashi H."/>
            <person name="Aoki K."/>
            <person name="Takemura M."/>
        </authorList>
    </citation>
    <scope>NUCLEOTIDE SEQUENCE</scope>
</reference>
<accession>A0A811BP27</accession>
<dbReference type="Gene3D" id="1.25.40.20">
    <property type="entry name" value="Ankyrin repeat-containing domain"/>
    <property type="match status" value="1"/>
</dbReference>
<feature type="compositionally biased region" description="Basic and acidic residues" evidence="1">
    <location>
        <begin position="153"/>
        <end position="163"/>
    </location>
</feature>
<proteinExistence type="predicted"/>
<protein>
    <recommendedName>
        <fullName evidence="5">Ankyrin repeat domain containing protein</fullName>
    </recommendedName>
</protein>
<keyword evidence="2" id="KW-0472">Membrane</keyword>
<name>A0A811BP27_9VIRU</name>
<sequence>MKRRKKKRKKRGQAKGCANRCAGLRAAGTLRRAGALCVGPQDPANPIYDWSTRDRFAFFFLFFLYNYSFFSISSEGPIIGPSGGAAVFCVRAGWPRPKGIPRAHRDATGEKKKEAVHEKKQGNRKTEIATREKKRTAEDAKASARLQKKKKGEKGNEKRKEKSTASAQMAAVNGRRGDDRGLVAVPTPRLWSACAQLALIGGLTALLCAWAYALEPWGNPTARALADDIRHRLTPGGTPSGERLWSAASRCDAGAVRDLLAGGASPRYDRGDGRGTPLHAVAHASAASRGDCIDAAAALLRAGADPYAGPAGHTAIDVALAQDRLPTAPGRRAPRGPPLGLFLVSAVEGQRARALSHRV</sequence>
<evidence type="ECO:0000313" key="3">
    <source>
        <dbReference type="EMBL" id="BCU03050.1"/>
    </source>
</evidence>
<evidence type="ECO:0008006" key="5">
    <source>
        <dbReference type="Google" id="ProtNLM"/>
    </source>
</evidence>
<keyword evidence="2" id="KW-0812">Transmembrane</keyword>
<dbReference type="EMBL" id="LC625835">
    <property type="protein sequence ID" value="BCU03050.1"/>
    <property type="molecule type" value="Genomic_DNA"/>
</dbReference>
<dbReference type="InterPro" id="IPR036770">
    <property type="entry name" value="Ankyrin_rpt-contain_sf"/>
</dbReference>
<feature type="compositionally biased region" description="Basic and acidic residues" evidence="1">
    <location>
        <begin position="103"/>
        <end position="142"/>
    </location>
</feature>
<feature type="region of interest" description="Disordered" evidence="1">
    <location>
        <begin position="98"/>
        <end position="174"/>
    </location>
</feature>
<evidence type="ECO:0000256" key="2">
    <source>
        <dbReference type="SAM" id="Phobius"/>
    </source>
</evidence>
<dbReference type="Proteomes" id="UP001253637">
    <property type="component" value="Segment"/>
</dbReference>
<evidence type="ECO:0000256" key="1">
    <source>
        <dbReference type="SAM" id="MobiDB-lite"/>
    </source>
</evidence>
<organism evidence="3 4">
    <name type="scientific">Pandoravirus japonicus</name>
    <dbReference type="NCBI Taxonomy" id="2823154"/>
    <lineage>
        <taxon>Viruses</taxon>
        <taxon>Pandoravirus</taxon>
    </lineage>
</organism>